<keyword evidence="3" id="KW-1185">Reference proteome</keyword>
<proteinExistence type="predicted"/>
<dbReference type="RefSeq" id="WP_176702218.1">
    <property type="nucleotide sequence ID" value="NZ_FAUH01000010.1"/>
</dbReference>
<accession>A0A0X2NLG7</accession>
<evidence type="ECO:0000313" key="3">
    <source>
        <dbReference type="Proteomes" id="UP000182498"/>
    </source>
</evidence>
<evidence type="ECO:0000256" key="1">
    <source>
        <dbReference type="SAM" id="MobiDB-lite"/>
    </source>
</evidence>
<name>A0A0X2NLG7_9CORY</name>
<organism evidence="2 3">
    <name type="scientific">Corynebacterium variabile</name>
    <dbReference type="NCBI Taxonomy" id="1727"/>
    <lineage>
        <taxon>Bacteria</taxon>
        <taxon>Bacillati</taxon>
        <taxon>Actinomycetota</taxon>
        <taxon>Actinomycetes</taxon>
        <taxon>Mycobacteriales</taxon>
        <taxon>Corynebacteriaceae</taxon>
        <taxon>Corynebacterium</taxon>
    </lineage>
</organism>
<dbReference type="EMBL" id="FAUH01000010">
    <property type="protein sequence ID" value="CUU66324.1"/>
    <property type="molecule type" value="Genomic_DNA"/>
</dbReference>
<feature type="region of interest" description="Disordered" evidence="1">
    <location>
        <begin position="17"/>
        <end position="53"/>
    </location>
</feature>
<protein>
    <submittedName>
        <fullName evidence="2">Uncharacterized protein</fullName>
    </submittedName>
</protein>
<evidence type="ECO:0000313" key="2">
    <source>
        <dbReference type="EMBL" id="CUU66324.1"/>
    </source>
</evidence>
<gene>
    <name evidence="2" type="ORF">CVAR292_01664</name>
</gene>
<dbReference type="Proteomes" id="UP000182498">
    <property type="component" value="Unassembled WGS sequence"/>
</dbReference>
<dbReference type="AlphaFoldDB" id="A0A0X2NLG7"/>
<sequence>MGADPEVTAVLLQASDETTGGRLAQREHGDSLTDHMRRGTRALPYTTEPDGPG</sequence>
<reference evidence="3" key="1">
    <citation type="submission" date="2015-11" db="EMBL/GenBank/DDBJ databases">
        <authorList>
            <person name="Dugat-Bony E."/>
        </authorList>
    </citation>
    <scope>NUCLEOTIDE SEQUENCE [LARGE SCALE GENOMIC DNA]</scope>
    <source>
        <strain evidence="3">Mu292</strain>
    </source>
</reference>
<feature type="compositionally biased region" description="Basic and acidic residues" evidence="1">
    <location>
        <begin position="24"/>
        <end position="37"/>
    </location>
</feature>